<protein>
    <submittedName>
        <fullName evidence="1">Uncharacterized protein</fullName>
    </submittedName>
</protein>
<sequence>MALPRSVGLSMSSVTLETKVLFGSWDNPGKDRIKRLGIGQPLQDSVKSELCHCSGEIEQQRLWRPEFSLDLGNRCLISAFCCAKWLRTGYDFGAHGHLGTSRSMAFYLEPPNVLYSLRHFLVEPTQSMGDKALLSSTMSCIVGTGSSGIRDSLK</sequence>
<gene>
    <name evidence="1" type="ORF">VNO77_19408</name>
</gene>
<name>A0AAN9QKG6_CANGL</name>
<comment type="caution">
    <text evidence="1">The sequence shown here is derived from an EMBL/GenBank/DDBJ whole genome shotgun (WGS) entry which is preliminary data.</text>
</comment>
<accession>A0AAN9QKG6</accession>
<dbReference type="AlphaFoldDB" id="A0AAN9QKG6"/>
<keyword evidence="2" id="KW-1185">Reference proteome</keyword>
<dbReference type="Proteomes" id="UP001367508">
    <property type="component" value="Unassembled WGS sequence"/>
</dbReference>
<evidence type="ECO:0000313" key="1">
    <source>
        <dbReference type="EMBL" id="KAK7338777.1"/>
    </source>
</evidence>
<reference evidence="1 2" key="1">
    <citation type="submission" date="2024-01" db="EMBL/GenBank/DDBJ databases">
        <title>The genomes of 5 underutilized Papilionoideae crops provide insights into root nodulation and disease resistanc.</title>
        <authorList>
            <person name="Jiang F."/>
        </authorList>
    </citation>
    <scope>NUCLEOTIDE SEQUENCE [LARGE SCALE GENOMIC DNA]</scope>
    <source>
        <strain evidence="1">LVBAO_FW01</strain>
        <tissue evidence="1">Leaves</tissue>
    </source>
</reference>
<dbReference type="EMBL" id="JAYMYQ010000004">
    <property type="protein sequence ID" value="KAK7338777.1"/>
    <property type="molecule type" value="Genomic_DNA"/>
</dbReference>
<evidence type="ECO:0000313" key="2">
    <source>
        <dbReference type="Proteomes" id="UP001367508"/>
    </source>
</evidence>
<proteinExistence type="predicted"/>
<organism evidence="1 2">
    <name type="scientific">Canavalia gladiata</name>
    <name type="common">Sword bean</name>
    <name type="synonym">Dolichos gladiatus</name>
    <dbReference type="NCBI Taxonomy" id="3824"/>
    <lineage>
        <taxon>Eukaryota</taxon>
        <taxon>Viridiplantae</taxon>
        <taxon>Streptophyta</taxon>
        <taxon>Embryophyta</taxon>
        <taxon>Tracheophyta</taxon>
        <taxon>Spermatophyta</taxon>
        <taxon>Magnoliopsida</taxon>
        <taxon>eudicotyledons</taxon>
        <taxon>Gunneridae</taxon>
        <taxon>Pentapetalae</taxon>
        <taxon>rosids</taxon>
        <taxon>fabids</taxon>
        <taxon>Fabales</taxon>
        <taxon>Fabaceae</taxon>
        <taxon>Papilionoideae</taxon>
        <taxon>50 kb inversion clade</taxon>
        <taxon>NPAAA clade</taxon>
        <taxon>indigoferoid/millettioid clade</taxon>
        <taxon>Phaseoleae</taxon>
        <taxon>Canavalia</taxon>
    </lineage>
</organism>